<reference evidence="1" key="1">
    <citation type="journal article" date="2014" name="Front. Microbiol.">
        <title>High frequency of phylogenetically diverse reductive dehalogenase-homologous genes in deep subseafloor sedimentary metagenomes.</title>
        <authorList>
            <person name="Kawai M."/>
            <person name="Futagami T."/>
            <person name="Toyoda A."/>
            <person name="Takaki Y."/>
            <person name="Nishi S."/>
            <person name="Hori S."/>
            <person name="Arai W."/>
            <person name="Tsubouchi T."/>
            <person name="Morono Y."/>
            <person name="Uchiyama I."/>
            <person name="Ito T."/>
            <person name="Fujiyama A."/>
            <person name="Inagaki F."/>
            <person name="Takami H."/>
        </authorList>
    </citation>
    <scope>NUCLEOTIDE SEQUENCE</scope>
    <source>
        <strain evidence="1">Expedition CK06-06</strain>
    </source>
</reference>
<name>X0VET5_9ZZZZ</name>
<accession>X0VET5</accession>
<dbReference type="Gene3D" id="3.40.640.10">
    <property type="entry name" value="Type I PLP-dependent aspartate aminotransferase-like (Major domain)"/>
    <property type="match status" value="1"/>
</dbReference>
<dbReference type="SUPFAM" id="SSF53383">
    <property type="entry name" value="PLP-dependent transferases"/>
    <property type="match status" value="1"/>
</dbReference>
<dbReference type="AlphaFoldDB" id="X0VET5"/>
<organism evidence="1">
    <name type="scientific">marine sediment metagenome</name>
    <dbReference type="NCBI Taxonomy" id="412755"/>
    <lineage>
        <taxon>unclassified sequences</taxon>
        <taxon>metagenomes</taxon>
        <taxon>ecological metagenomes</taxon>
    </lineage>
</organism>
<dbReference type="InterPro" id="IPR015421">
    <property type="entry name" value="PyrdxlP-dep_Trfase_major"/>
</dbReference>
<gene>
    <name evidence="1" type="ORF">S01H1_59952</name>
</gene>
<sequence>YWKVGKSMVLHSIARCVDLDSKDIFPYAPSEGIKPLRDKWRELLRIKNPSLGATEISLPVVTCGVTNGLSMAGYMFVEEAAKIIVADLYWEKLITAATVTGS</sequence>
<evidence type="ECO:0000313" key="1">
    <source>
        <dbReference type="EMBL" id="GAG16744.1"/>
    </source>
</evidence>
<protein>
    <submittedName>
        <fullName evidence="1">Uncharacterized protein</fullName>
    </submittedName>
</protein>
<feature type="non-terminal residue" evidence="1">
    <location>
        <position position="1"/>
    </location>
</feature>
<proteinExistence type="predicted"/>
<dbReference type="EMBL" id="BARS01039246">
    <property type="protein sequence ID" value="GAG16744.1"/>
    <property type="molecule type" value="Genomic_DNA"/>
</dbReference>
<comment type="caution">
    <text evidence="1">The sequence shown here is derived from an EMBL/GenBank/DDBJ whole genome shotgun (WGS) entry which is preliminary data.</text>
</comment>
<dbReference type="InterPro" id="IPR015424">
    <property type="entry name" value="PyrdxlP-dep_Trfase"/>
</dbReference>